<proteinExistence type="predicted"/>
<dbReference type="EMBL" id="UYWY01026190">
    <property type="protein sequence ID" value="VDM50277.1"/>
    <property type="molecule type" value="Genomic_DNA"/>
</dbReference>
<organism evidence="2 3">
    <name type="scientific">Toxocara canis</name>
    <name type="common">Canine roundworm</name>
    <dbReference type="NCBI Taxonomy" id="6265"/>
    <lineage>
        <taxon>Eukaryota</taxon>
        <taxon>Metazoa</taxon>
        <taxon>Ecdysozoa</taxon>
        <taxon>Nematoda</taxon>
        <taxon>Chromadorea</taxon>
        <taxon>Rhabditida</taxon>
        <taxon>Spirurina</taxon>
        <taxon>Ascaridomorpha</taxon>
        <taxon>Ascaridoidea</taxon>
        <taxon>Toxocaridae</taxon>
        <taxon>Toxocara</taxon>
    </lineage>
</organism>
<keyword evidence="2" id="KW-1185">Reference proteome</keyword>
<accession>A0A183VDY6</accession>
<dbReference type="AlphaFoldDB" id="A0A183VDY6"/>
<evidence type="ECO:0000313" key="3">
    <source>
        <dbReference type="WBParaSite" id="TCNE_0001896001-mRNA-1"/>
    </source>
</evidence>
<dbReference type="WBParaSite" id="TCNE_0001896001-mRNA-1">
    <property type="protein sequence ID" value="TCNE_0001896001-mRNA-1"/>
    <property type="gene ID" value="TCNE_0001896001"/>
</dbReference>
<reference evidence="1 2" key="2">
    <citation type="submission" date="2018-11" db="EMBL/GenBank/DDBJ databases">
        <authorList>
            <consortium name="Pathogen Informatics"/>
        </authorList>
    </citation>
    <scope>NUCLEOTIDE SEQUENCE [LARGE SCALE GENOMIC DNA]</scope>
</reference>
<protein>
    <submittedName>
        <fullName evidence="3">Mitochondrial import inner membrane translocase subunit TIM22</fullName>
    </submittedName>
</protein>
<evidence type="ECO:0000313" key="2">
    <source>
        <dbReference type="Proteomes" id="UP000050794"/>
    </source>
</evidence>
<evidence type="ECO:0000313" key="1">
    <source>
        <dbReference type="EMBL" id="VDM50277.1"/>
    </source>
</evidence>
<reference evidence="3" key="1">
    <citation type="submission" date="2016-06" db="UniProtKB">
        <authorList>
            <consortium name="WormBaseParasite"/>
        </authorList>
    </citation>
    <scope>IDENTIFICATION</scope>
</reference>
<dbReference type="Proteomes" id="UP000050794">
    <property type="component" value="Unassembled WGS sequence"/>
</dbReference>
<name>A0A183VDY6_TOXCA</name>
<gene>
    <name evidence="1" type="ORF">TCNE_LOCUS18956</name>
</gene>
<sequence>MVGYPAFVIYLETQEKKNDDWKDNYLPEYPRVRWHLDEEMLEPSSAAKEVGWGSVLEKVFWILTRGMFLGAQYGGGLSKYFPDKISASRAQQRQRPRGMALSRRIGEQLHALRNESRNGDVRYSQARRTSRCANKCAAFANGDDVNFRGNRHR</sequence>